<reference evidence="2 3" key="1">
    <citation type="submission" date="2014-04" db="EMBL/GenBank/DDBJ databases">
        <title>Genome assembly of Hyalangium minutum DSM 14724.</title>
        <authorList>
            <person name="Sharma G."/>
            <person name="Subramanian S."/>
        </authorList>
    </citation>
    <scope>NUCLEOTIDE SEQUENCE [LARGE SCALE GENOMIC DNA]</scope>
    <source>
        <strain evidence="2 3">DSM 14724</strain>
    </source>
</reference>
<dbReference type="InterPro" id="IPR010921">
    <property type="entry name" value="Trp_repressor/repl_initiator"/>
</dbReference>
<dbReference type="EMBL" id="JMCB01000024">
    <property type="protein sequence ID" value="KFE61928.1"/>
    <property type="molecule type" value="Genomic_DNA"/>
</dbReference>
<proteinExistence type="predicted"/>
<feature type="region of interest" description="Disordered" evidence="1">
    <location>
        <begin position="28"/>
        <end position="48"/>
    </location>
</feature>
<evidence type="ECO:0000313" key="3">
    <source>
        <dbReference type="Proteomes" id="UP000028725"/>
    </source>
</evidence>
<gene>
    <name evidence="2" type="ORF">DB31_4371</name>
</gene>
<evidence type="ECO:0000256" key="1">
    <source>
        <dbReference type="SAM" id="MobiDB-lite"/>
    </source>
</evidence>
<dbReference type="STRING" id="394096.DB31_4371"/>
<keyword evidence="3" id="KW-1185">Reference proteome</keyword>
<name>A0A085W2L5_9BACT</name>
<dbReference type="AlphaFoldDB" id="A0A085W2L5"/>
<comment type="caution">
    <text evidence="2">The sequence shown here is derived from an EMBL/GenBank/DDBJ whole genome shotgun (WGS) entry which is preliminary data.</text>
</comment>
<dbReference type="RefSeq" id="WP_063769306.1">
    <property type="nucleotide sequence ID" value="NZ_JMCB01000024.1"/>
</dbReference>
<protein>
    <submittedName>
        <fullName evidence="2">Uncharacterized protein</fullName>
    </submittedName>
</protein>
<dbReference type="PATRIC" id="fig|394096.3.peg.8103"/>
<evidence type="ECO:0000313" key="2">
    <source>
        <dbReference type="EMBL" id="KFE61928.1"/>
    </source>
</evidence>
<dbReference type="GO" id="GO:0043565">
    <property type="term" value="F:sequence-specific DNA binding"/>
    <property type="evidence" value="ECO:0007669"/>
    <property type="project" value="InterPro"/>
</dbReference>
<dbReference type="SUPFAM" id="SSF48295">
    <property type="entry name" value="TrpR-like"/>
    <property type="match status" value="1"/>
</dbReference>
<feature type="compositionally biased region" description="Basic and acidic residues" evidence="1">
    <location>
        <begin position="30"/>
        <end position="42"/>
    </location>
</feature>
<sequence>MDFELLLTHADDRRPVLEDALPLDAAAHLPRPEERASGKDLIDAGVDPNSLPDQRWGVIAPEGPLGDRLLALIEPLRRLREEEQGAPARIYRVKPGMDGMQAVRWKDTVLRNEAEFETEQPAYLLLLGDFDQVSVELQQVLGSDGFAGRLVFPSEAGYEAYVDKVLRWSRSPSPTQQGRAMLFTAHDGTAATTVGYRALMAPSLESLRKLQELGSLSAASLSELGEPADWSAQKLLAEVASPQPSVLFTMSHGLGAPRSGWRSVDEQRARQGAMSLGVEGALDASTLASTPFLPGGIWFFLACFGAGTPARSAYYPWLSRLREVGQYPGRLERLLAALPREGERPFVAALPQAVLANPQGPLAVVGHVDLAWTYSFQDLGRAARNRPSRFLGLLRTLVEGRRAGAGLSALMRFFNEANTELTTLYDYEESARLAGRDNPVDSAERAHLWMLRQDLSGYLLLGDPAARLPLTQAEASASLALQVRPSLSVAPEVSLAQHLASSAGALPPTEAMAEAVLGMLSGEESEKAIASRMGVPLSELRRWRKVYTEAGLKALAALRSPG</sequence>
<accession>A0A085W2L5</accession>
<organism evidence="2 3">
    <name type="scientific">Hyalangium minutum</name>
    <dbReference type="NCBI Taxonomy" id="394096"/>
    <lineage>
        <taxon>Bacteria</taxon>
        <taxon>Pseudomonadati</taxon>
        <taxon>Myxococcota</taxon>
        <taxon>Myxococcia</taxon>
        <taxon>Myxococcales</taxon>
        <taxon>Cystobacterineae</taxon>
        <taxon>Archangiaceae</taxon>
        <taxon>Hyalangium</taxon>
    </lineage>
</organism>
<dbReference type="Proteomes" id="UP000028725">
    <property type="component" value="Unassembled WGS sequence"/>
</dbReference>